<dbReference type="Proteomes" id="UP000677228">
    <property type="component" value="Unassembled WGS sequence"/>
</dbReference>
<dbReference type="SMART" id="SM00831">
    <property type="entry name" value="Cation_ATPase_N"/>
    <property type="match status" value="1"/>
</dbReference>
<dbReference type="InterPro" id="IPR004014">
    <property type="entry name" value="ATPase_P-typ_cation-transptr_N"/>
</dbReference>
<accession>A0A814IUF5</accession>
<dbReference type="PANTHER" id="PTHR24093:SF369">
    <property type="entry name" value="CALCIUM-TRANSPORTING ATPASE"/>
    <property type="match status" value="1"/>
</dbReference>
<proteinExistence type="predicted"/>
<evidence type="ECO:0000259" key="4">
    <source>
        <dbReference type="SMART" id="SM00831"/>
    </source>
</evidence>
<feature type="transmembrane region" description="Helical" evidence="3">
    <location>
        <begin position="101"/>
        <end position="123"/>
    </location>
</feature>
<dbReference type="GO" id="GO:0051480">
    <property type="term" value="P:regulation of cytosolic calcium ion concentration"/>
    <property type="evidence" value="ECO:0007669"/>
    <property type="project" value="TreeGrafter"/>
</dbReference>
<keyword evidence="3" id="KW-0472">Membrane</keyword>
<comment type="subcellular location">
    <subcellularLocation>
        <location evidence="1">Endomembrane system</location>
        <topology evidence="1">Multi-pass membrane protein</topology>
    </subcellularLocation>
</comment>
<dbReference type="EMBL" id="CAJNOQ010003758">
    <property type="protein sequence ID" value="CAF1028104.1"/>
    <property type="molecule type" value="Genomic_DNA"/>
</dbReference>
<dbReference type="Proteomes" id="UP000663829">
    <property type="component" value="Unassembled WGS sequence"/>
</dbReference>
<dbReference type="AlphaFoldDB" id="A0A814IUF5"/>
<dbReference type="InterPro" id="IPR023298">
    <property type="entry name" value="ATPase_P-typ_TM_dom_sf"/>
</dbReference>
<gene>
    <name evidence="5" type="ORF">GPM918_LOCUS15135</name>
    <name evidence="6" type="ORF">OVA965_LOCUS33791</name>
    <name evidence="7" type="ORF">SRO942_LOCUS15135</name>
    <name evidence="8" type="ORF">TMI583_LOCUS34691</name>
</gene>
<dbReference type="Proteomes" id="UP000682733">
    <property type="component" value="Unassembled WGS sequence"/>
</dbReference>
<dbReference type="OrthoDB" id="116380at2759"/>
<keyword evidence="9" id="KW-1185">Reference proteome</keyword>
<reference evidence="5" key="1">
    <citation type="submission" date="2021-02" db="EMBL/GenBank/DDBJ databases">
        <authorList>
            <person name="Nowell W R."/>
        </authorList>
    </citation>
    <scope>NUCLEOTIDE SEQUENCE</scope>
</reference>
<evidence type="ECO:0000313" key="7">
    <source>
        <dbReference type="EMBL" id="CAF3799120.1"/>
    </source>
</evidence>
<name>A0A814IUF5_9BILA</name>
<protein>
    <recommendedName>
        <fullName evidence="4">Cation-transporting P-type ATPase N-terminal domain-containing protein</fullName>
    </recommendedName>
</protein>
<comment type="caution">
    <text evidence="5">The sequence shown here is derived from an EMBL/GenBank/DDBJ whole genome shotgun (WGS) entry which is preliminary data.</text>
</comment>
<dbReference type="EMBL" id="CAJOBA010049438">
    <property type="protein sequence ID" value="CAF4223768.1"/>
    <property type="molecule type" value="Genomic_DNA"/>
</dbReference>
<dbReference type="Pfam" id="PF00690">
    <property type="entry name" value="Cation_ATPase_N"/>
    <property type="match status" value="1"/>
</dbReference>
<evidence type="ECO:0000313" key="9">
    <source>
        <dbReference type="Proteomes" id="UP000663829"/>
    </source>
</evidence>
<keyword evidence="3" id="KW-1133">Transmembrane helix</keyword>
<feature type="transmembrane region" description="Helical" evidence="3">
    <location>
        <begin position="135"/>
        <end position="152"/>
    </location>
</feature>
<feature type="non-terminal residue" evidence="5">
    <location>
        <position position="200"/>
    </location>
</feature>
<evidence type="ECO:0000313" key="8">
    <source>
        <dbReference type="EMBL" id="CAF4223768.1"/>
    </source>
</evidence>
<dbReference type="SUPFAM" id="SSF81665">
    <property type="entry name" value="Calcium ATPase, transmembrane domain M"/>
    <property type="match status" value="1"/>
</dbReference>
<dbReference type="EMBL" id="CAJNOK010027671">
    <property type="protein sequence ID" value="CAF1424114.1"/>
    <property type="molecule type" value="Genomic_DNA"/>
</dbReference>
<organism evidence="5 9">
    <name type="scientific">Didymodactylos carnosus</name>
    <dbReference type="NCBI Taxonomy" id="1234261"/>
    <lineage>
        <taxon>Eukaryota</taxon>
        <taxon>Metazoa</taxon>
        <taxon>Spiralia</taxon>
        <taxon>Gnathifera</taxon>
        <taxon>Rotifera</taxon>
        <taxon>Eurotatoria</taxon>
        <taxon>Bdelloidea</taxon>
        <taxon>Philodinida</taxon>
        <taxon>Philodinidae</taxon>
        <taxon>Didymodactylos</taxon>
    </lineage>
</organism>
<dbReference type="Proteomes" id="UP000681722">
    <property type="component" value="Unassembled WGS sequence"/>
</dbReference>
<evidence type="ECO:0000256" key="1">
    <source>
        <dbReference type="ARBA" id="ARBA00004127"/>
    </source>
</evidence>
<feature type="domain" description="Cation-transporting P-type ATPase N-terminal" evidence="4">
    <location>
        <begin position="47"/>
        <end position="122"/>
    </location>
</feature>
<dbReference type="Gene3D" id="2.70.150.10">
    <property type="entry name" value="Calcium-transporting ATPase, cytoplasmic transduction domain A"/>
    <property type="match status" value="1"/>
</dbReference>
<keyword evidence="2" id="KW-0460">Magnesium</keyword>
<dbReference type="EMBL" id="CAJOBC010003758">
    <property type="protein sequence ID" value="CAF3799120.1"/>
    <property type="molecule type" value="Genomic_DNA"/>
</dbReference>
<evidence type="ECO:0000256" key="3">
    <source>
        <dbReference type="SAM" id="Phobius"/>
    </source>
</evidence>
<evidence type="ECO:0000313" key="5">
    <source>
        <dbReference type="EMBL" id="CAF1028104.1"/>
    </source>
</evidence>
<evidence type="ECO:0000313" key="6">
    <source>
        <dbReference type="EMBL" id="CAF1424114.1"/>
    </source>
</evidence>
<sequence>MPLFKKKEGIVEMEEDGGSYGFDINVTQLVELMELHGKELIDKLNNDYGGLNGLLQKLKANSQKGLESDNETDLEERRNVFGENKIPPKPMKSFLKLCWEALHDLMIIILLVCSIVSIGLSFYKAPDENNSTNKKGVAILIAVLVVVTVTAFNDWRKEKQFRGLQTKIESDQLSNVVRDGKVQQVNVFDLVVGDMCLIKY</sequence>
<dbReference type="GO" id="GO:0005886">
    <property type="term" value="C:plasma membrane"/>
    <property type="evidence" value="ECO:0007669"/>
    <property type="project" value="TreeGrafter"/>
</dbReference>
<dbReference type="PANTHER" id="PTHR24093">
    <property type="entry name" value="CATION TRANSPORTING ATPASE"/>
    <property type="match status" value="1"/>
</dbReference>
<dbReference type="GO" id="GO:0005388">
    <property type="term" value="F:P-type calcium transporter activity"/>
    <property type="evidence" value="ECO:0007669"/>
    <property type="project" value="TreeGrafter"/>
</dbReference>
<evidence type="ECO:0000256" key="2">
    <source>
        <dbReference type="ARBA" id="ARBA00022842"/>
    </source>
</evidence>
<dbReference type="Gene3D" id="1.20.1110.10">
    <property type="entry name" value="Calcium-transporting ATPase, transmembrane domain"/>
    <property type="match status" value="1"/>
</dbReference>
<keyword evidence="3" id="KW-0812">Transmembrane</keyword>
<dbReference type="GO" id="GO:0012505">
    <property type="term" value="C:endomembrane system"/>
    <property type="evidence" value="ECO:0007669"/>
    <property type="project" value="UniProtKB-SubCell"/>
</dbReference>